<comment type="caution">
    <text evidence="1">The sequence shown here is derived from an EMBL/GenBank/DDBJ whole genome shotgun (WGS) entry which is preliminary data.</text>
</comment>
<evidence type="ECO:0000313" key="2">
    <source>
        <dbReference type="Proteomes" id="UP000433181"/>
    </source>
</evidence>
<name>A0A6I2UAC5_9FIRM</name>
<organism evidence="1 2">
    <name type="scientific">Anaerovibrio slackiae</name>
    <dbReference type="NCBI Taxonomy" id="2652309"/>
    <lineage>
        <taxon>Bacteria</taxon>
        <taxon>Bacillati</taxon>
        <taxon>Bacillota</taxon>
        <taxon>Negativicutes</taxon>
        <taxon>Selenomonadales</taxon>
        <taxon>Selenomonadaceae</taxon>
        <taxon>Anaerovibrio</taxon>
    </lineage>
</organism>
<reference evidence="1 2" key="1">
    <citation type="submission" date="2019-08" db="EMBL/GenBank/DDBJ databases">
        <title>In-depth cultivation of the pig gut microbiome towards novel bacterial diversity and tailored functional studies.</title>
        <authorList>
            <person name="Wylensek D."/>
            <person name="Hitch T.C.A."/>
            <person name="Clavel T."/>
        </authorList>
    </citation>
    <scope>NUCLEOTIDE SEQUENCE [LARGE SCALE GENOMIC DNA]</scope>
    <source>
        <strain evidence="1 2">WCA-693-APC-5D-A</strain>
    </source>
</reference>
<proteinExistence type="predicted"/>
<protein>
    <submittedName>
        <fullName evidence="1">YkgJ family cysteine cluster protein</fullName>
    </submittedName>
</protein>
<dbReference type="Proteomes" id="UP000433181">
    <property type="component" value="Unassembled WGS sequence"/>
</dbReference>
<dbReference type="EMBL" id="VUNR01000002">
    <property type="protein sequence ID" value="MSU07677.1"/>
    <property type="molecule type" value="Genomic_DNA"/>
</dbReference>
<keyword evidence="2" id="KW-1185">Reference proteome</keyword>
<accession>A0A6I2UAC5</accession>
<sequence>MYPCQKCSACCRLVGRVVLGEKMADADGVCHFLDRTTNLCTQYENRPIFCNVDKFYERYYVDNMTREVFYKINQQECERLRKLLGV</sequence>
<dbReference type="AlphaFoldDB" id="A0A6I2UAC5"/>
<gene>
    <name evidence="1" type="ORF">FYJ84_01520</name>
</gene>
<evidence type="ECO:0000313" key="1">
    <source>
        <dbReference type="EMBL" id="MSU07677.1"/>
    </source>
</evidence>